<dbReference type="Pfam" id="PF21249">
    <property type="entry name" value="GyrB_hook"/>
    <property type="match status" value="1"/>
</dbReference>
<keyword evidence="6 11" id="KW-0067">ATP-binding</keyword>
<dbReference type="CDD" id="cd16928">
    <property type="entry name" value="HATPase_GyrB-like"/>
    <property type="match status" value="1"/>
</dbReference>
<evidence type="ECO:0000256" key="10">
    <source>
        <dbReference type="ARBA" id="ARBA00023235"/>
    </source>
</evidence>
<dbReference type="SUPFAM" id="SSF56719">
    <property type="entry name" value="Type II DNA topoisomerase"/>
    <property type="match status" value="1"/>
</dbReference>
<dbReference type="InterPro" id="IPR041423">
    <property type="entry name" value="GyrB_insert"/>
</dbReference>
<evidence type="ECO:0000256" key="9">
    <source>
        <dbReference type="ARBA" id="ARBA00023125"/>
    </source>
</evidence>
<dbReference type="InterPro" id="IPR013759">
    <property type="entry name" value="Topo_IIA_B_C"/>
</dbReference>
<proteinExistence type="inferred from homology"/>
<dbReference type="InterPro" id="IPR003594">
    <property type="entry name" value="HATPase_dom"/>
</dbReference>
<dbReference type="CDD" id="cd00822">
    <property type="entry name" value="TopoII_Trans_DNA_gyrase"/>
    <property type="match status" value="1"/>
</dbReference>
<evidence type="ECO:0000256" key="6">
    <source>
        <dbReference type="ARBA" id="ARBA00022840"/>
    </source>
</evidence>
<dbReference type="Pfam" id="PF18053">
    <property type="entry name" value="GyrB_insert"/>
    <property type="match status" value="1"/>
</dbReference>
<dbReference type="InterPro" id="IPR036890">
    <property type="entry name" value="HATPase_C_sf"/>
</dbReference>
<dbReference type="PROSITE" id="PS00177">
    <property type="entry name" value="TOPOISOMERASE_II"/>
    <property type="match status" value="1"/>
</dbReference>
<name>A0ABS1BS25_9NEIS</name>
<dbReference type="InterPro" id="IPR011557">
    <property type="entry name" value="GyrB"/>
</dbReference>
<keyword evidence="4 11" id="KW-0479">Metal-binding</keyword>
<dbReference type="SUPFAM" id="SSF54211">
    <property type="entry name" value="Ribosomal protein S5 domain 2-like"/>
    <property type="match status" value="1"/>
</dbReference>
<dbReference type="PANTHER" id="PTHR45866">
    <property type="entry name" value="DNA GYRASE/TOPOISOMERASE SUBUNIT B"/>
    <property type="match status" value="1"/>
</dbReference>
<comment type="cofactor">
    <cofactor evidence="11">
        <name>Mg(2+)</name>
        <dbReference type="ChEBI" id="CHEBI:18420"/>
    </cofactor>
    <cofactor evidence="11">
        <name>Mn(2+)</name>
        <dbReference type="ChEBI" id="CHEBI:29035"/>
    </cofactor>
    <cofactor evidence="11">
        <name>Ca(2+)</name>
        <dbReference type="ChEBI" id="CHEBI:29108"/>
    </cofactor>
    <text evidence="11">Binds two Mg(2+) per subunit. The magnesium ions form salt bridges with both the protein and the DNA. Can also accept other divalent metal cations, such as Mn(2+) or Ca(2+).</text>
</comment>
<keyword evidence="8 11" id="KW-0799">Topoisomerase</keyword>
<dbReference type="InterPro" id="IPR000565">
    <property type="entry name" value="Topo_IIA_B"/>
</dbReference>
<dbReference type="EC" id="5.6.2.2" evidence="11"/>
<comment type="subunit">
    <text evidence="11">Heterotetramer, composed of two GyrA and two GyrB chains. In the heterotetramer, GyrA contains the active site tyrosine that forms a transient covalent intermediate with DNA, while GyrB binds cofactors and catalyzes ATP hydrolysis.</text>
</comment>
<dbReference type="InterPro" id="IPR018522">
    <property type="entry name" value="TopoIIA_CS"/>
</dbReference>
<dbReference type="SUPFAM" id="SSF55874">
    <property type="entry name" value="ATPase domain of HSP90 chaperone/DNA topoisomerase II/histidine kinase"/>
    <property type="match status" value="1"/>
</dbReference>
<dbReference type="InterPro" id="IPR001241">
    <property type="entry name" value="Topo_IIA"/>
</dbReference>
<evidence type="ECO:0000256" key="2">
    <source>
        <dbReference type="ARBA" id="ARBA00010708"/>
    </source>
</evidence>
<evidence type="ECO:0000313" key="14">
    <source>
        <dbReference type="Proteomes" id="UP000614058"/>
    </source>
</evidence>
<dbReference type="RefSeq" id="WP_200522235.1">
    <property type="nucleotide sequence ID" value="NZ_JAEHNZ010000002.1"/>
</dbReference>
<dbReference type="Proteomes" id="UP000614058">
    <property type="component" value="Unassembled WGS sequence"/>
</dbReference>
<dbReference type="PROSITE" id="PS50880">
    <property type="entry name" value="TOPRIM"/>
    <property type="match status" value="1"/>
</dbReference>
<feature type="binding site" evidence="11">
    <location>
        <position position="430"/>
    </location>
    <ligand>
        <name>Mg(2+)</name>
        <dbReference type="ChEBI" id="CHEBI:18420"/>
        <label>1</label>
        <note>catalytic</note>
    </ligand>
</feature>
<comment type="subcellular location">
    <subcellularLocation>
        <location evidence="11">Cytoplasm</location>
    </subcellularLocation>
</comment>
<evidence type="ECO:0000256" key="4">
    <source>
        <dbReference type="ARBA" id="ARBA00022723"/>
    </source>
</evidence>
<dbReference type="PRINTS" id="PR00418">
    <property type="entry name" value="TPI2FAMILY"/>
</dbReference>
<dbReference type="Gene3D" id="3.30.230.10">
    <property type="match status" value="1"/>
</dbReference>
<dbReference type="InterPro" id="IPR013506">
    <property type="entry name" value="Topo_IIA_bsu_dom2"/>
</dbReference>
<keyword evidence="14" id="KW-1185">Reference proteome</keyword>
<dbReference type="InterPro" id="IPR049353">
    <property type="entry name" value="GyrB_hook"/>
</dbReference>
<evidence type="ECO:0000259" key="12">
    <source>
        <dbReference type="PROSITE" id="PS50880"/>
    </source>
</evidence>
<dbReference type="Gene3D" id="3.30.565.10">
    <property type="entry name" value="Histidine kinase-like ATPase, C-terminal domain"/>
    <property type="match status" value="1"/>
</dbReference>
<dbReference type="Pfam" id="PF00204">
    <property type="entry name" value="DNA_gyraseB"/>
    <property type="match status" value="1"/>
</dbReference>
<protein>
    <recommendedName>
        <fullName evidence="11">DNA gyrase subunit B</fullName>
        <ecNumber evidence="11">5.6.2.2</ecNumber>
    </recommendedName>
</protein>
<feature type="binding site" evidence="11">
    <location>
        <position position="504"/>
    </location>
    <ligand>
        <name>Mg(2+)</name>
        <dbReference type="ChEBI" id="CHEBI:18420"/>
        <label>2</label>
    </ligand>
</feature>
<dbReference type="InterPro" id="IPR002288">
    <property type="entry name" value="DNA_gyrase_B_C"/>
</dbReference>
<dbReference type="Pfam" id="PF00986">
    <property type="entry name" value="DNA_gyraseB_C"/>
    <property type="match status" value="1"/>
</dbReference>
<dbReference type="NCBIfam" id="TIGR01059">
    <property type="entry name" value="gyrB"/>
    <property type="match status" value="1"/>
</dbReference>
<dbReference type="Gene3D" id="3.40.50.670">
    <property type="match status" value="2"/>
</dbReference>
<evidence type="ECO:0000256" key="1">
    <source>
        <dbReference type="ARBA" id="ARBA00000185"/>
    </source>
</evidence>
<dbReference type="EMBL" id="JAEHNZ010000002">
    <property type="protein sequence ID" value="MBK0396063.1"/>
    <property type="molecule type" value="Genomic_DNA"/>
</dbReference>
<evidence type="ECO:0000313" key="13">
    <source>
        <dbReference type="EMBL" id="MBK0396063.1"/>
    </source>
</evidence>
<dbReference type="InterPro" id="IPR020568">
    <property type="entry name" value="Ribosomal_Su5_D2-typ_SF"/>
</dbReference>
<sequence length="801" mass="88488">MTQPTNQEYGAASIQVLEGLEAVRKRPGMYIGDTQDGSGLHHMVFEVLDNAIDEALAGYCDRITVAINADESITIEDNGRGIPTGIHPKEGRSAAEVIMTILHAGGKFDNNSYKVSGGLHGVGVSVVNALSDWLKLTIWREGKEHFVEFKRGETVEPLKVIGAAQPENRHGTRVQFLASEDTFGTVEYKFETLAKRIRELSFLNNGVRIELFDKRDGKHEDFAESGGVQGFVQYITGSKKPLHSKIFYALGEKDGMTVECAMQWNESYQESVQCFTNNIPQRDGGTHLTALRQAMTRTINQYIADNDIAKKAKVDTSGDDMREGLTCVLSVKLPDPKFSSQTKDKLVSSEISPVVNEVLGEALKNFLEENPNDAKIICGKIVEAARAREAARKARELTRRKGVMDGLGLPGKLADCQEKDPALSELYLVEGDSAGGSAKQGRDRKFQAILPLKGKILNVERARFERMLASQEVATLITALGTSIGKEEFNLEKLRYHRIIIMTDADVDGAHIRTLLLTFFYRQMPELIERGYVYIAQPPLYKAKHGKQERYLKDEMEKDEFLLGLAVDNAKIVAGSRTLEGAELTKLAKQFLRARNTIAEESRVIDAAVLRALIDIEPIDLSSEPAAQHAIAALLGSLKNPEIALEHIAGQDGGHFIKITRQLHGNVMVSYLDQKFVDSKAYQVLLKTAEQQRGLIGSEGAALHKGDAEAQHVASFEAALDSLLATAQKGLTMQRYKGLGEMNPEQLWETTMNPEVRRLLKVRIEDAIAADETFVTLMGDEVEPRRAFIEANALVAQNIDA</sequence>
<comment type="miscellaneous">
    <text evidence="11">Few gyrases are as efficient as E.coli at forming negative supercoils. Not all organisms have 2 type II topoisomerases; in organisms with a single type II topoisomerase this enzyme also has to decatenate newly replicated chromosomes.</text>
</comment>
<feature type="site" description="Interaction with DNA" evidence="11">
    <location>
        <position position="455"/>
    </location>
</feature>
<dbReference type="InterPro" id="IPR014721">
    <property type="entry name" value="Ribsml_uS5_D2-typ_fold_subgr"/>
</dbReference>
<feature type="domain" description="Toprim" evidence="12">
    <location>
        <begin position="424"/>
        <end position="539"/>
    </location>
</feature>
<evidence type="ECO:0000256" key="8">
    <source>
        <dbReference type="ARBA" id="ARBA00023029"/>
    </source>
</evidence>
<dbReference type="PRINTS" id="PR01159">
    <property type="entry name" value="DNAGYRASEB"/>
</dbReference>
<evidence type="ECO:0000256" key="5">
    <source>
        <dbReference type="ARBA" id="ARBA00022741"/>
    </source>
</evidence>
<feature type="binding site" evidence="11">
    <location>
        <position position="504"/>
    </location>
    <ligand>
        <name>Mg(2+)</name>
        <dbReference type="ChEBI" id="CHEBI:18420"/>
        <label>1</label>
        <note>catalytic</note>
    </ligand>
</feature>
<comment type="caution">
    <text evidence="13">The sequence shown here is derived from an EMBL/GenBank/DDBJ whole genome shotgun (WGS) entry which is preliminary data.</text>
</comment>
<evidence type="ECO:0000256" key="3">
    <source>
        <dbReference type="ARBA" id="ARBA00022490"/>
    </source>
</evidence>
<dbReference type="SMART" id="SM00387">
    <property type="entry name" value="HATPase_c"/>
    <property type="match status" value="1"/>
</dbReference>
<dbReference type="HAMAP" id="MF_01898">
    <property type="entry name" value="GyrB"/>
    <property type="match status" value="1"/>
</dbReference>
<comment type="catalytic activity">
    <reaction evidence="1 11">
        <text>ATP-dependent breakage, passage and rejoining of double-stranded DNA.</text>
        <dbReference type="EC" id="5.6.2.2"/>
    </reaction>
</comment>
<feature type="binding site" evidence="11">
    <location>
        <position position="506"/>
    </location>
    <ligand>
        <name>Mg(2+)</name>
        <dbReference type="ChEBI" id="CHEBI:18420"/>
        <label>2</label>
    </ligand>
</feature>
<dbReference type="NCBIfam" id="NF004189">
    <property type="entry name" value="PRK05644.1"/>
    <property type="match status" value="1"/>
</dbReference>
<organism evidence="13 14">
    <name type="scientific">Kingella bonacorsii</name>
    <dbReference type="NCBI Taxonomy" id="2796361"/>
    <lineage>
        <taxon>Bacteria</taxon>
        <taxon>Pseudomonadati</taxon>
        <taxon>Pseudomonadota</taxon>
        <taxon>Betaproteobacteria</taxon>
        <taxon>Neisseriales</taxon>
        <taxon>Neisseriaceae</taxon>
        <taxon>Kingella</taxon>
    </lineage>
</organism>
<dbReference type="InterPro" id="IPR034160">
    <property type="entry name" value="TOPRIM_GyrB"/>
</dbReference>
<keyword evidence="3 11" id="KW-0963">Cytoplasm</keyword>
<keyword evidence="9" id="KW-0238">DNA-binding</keyword>
<gene>
    <name evidence="11 13" type="primary">gyrB</name>
    <name evidence="13" type="ORF">JDW22_05600</name>
</gene>
<dbReference type="CDD" id="cd03366">
    <property type="entry name" value="TOPRIM_TopoIIA_GyrB"/>
    <property type="match status" value="1"/>
</dbReference>
<keyword evidence="10 11" id="KW-0413">Isomerase</keyword>
<dbReference type="Pfam" id="PF01751">
    <property type="entry name" value="Toprim"/>
    <property type="match status" value="1"/>
</dbReference>
<accession>A0ABS1BS25</accession>
<comment type="similarity">
    <text evidence="2 11">Belongs to the type II topoisomerase GyrB family.</text>
</comment>
<feature type="site" description="Interaction with DNA" evidence="11">
    <location>
        <position position="458"/>
    </location>
</feature>
<keyword evidence="5 11" id="KW-0547">Nucleotide-binding</keyword>
<dbReference type="InterPro" id="IPR006171">
    <property type="entry name" value="TOPRIM_dom"/>
</dbReference>
<reference evidence="13 14" key="1">
    <citation type="journal article" date="2021" name="Pathogens">
        <title>Isolation and Characterization of Kingella bonacorsii sp. nov., A Novel Kingella Species Detected in a Stable Periodontitis Subject.</title>
        <authorList>
            <person name="Antezack A."/>
            <person name="Boxberger M."/>
            <person name="Rolland C."/>
            <person name="Monnet-Corti V."/>
            <person name="La Scola B."/>
        </authorList>
    </citation>
    <scope>NUCLEOTIDE SEQUENCE [LARGE SCALE GENOMIC DNA]</scope>
    <source>
        <strain evidence="13 14">Marseille-Q4569</strain>
    </source>
</reference>
<dbReference type="SMART" id="SM00433">
    <property type="entry name" value="TOP2c"/>
    <property type="match status" value="1"/>
</dbReference>
<dbReference type="InterPro" id="IPR013760">
    <property type="entry name" value="Topo_IIA-like_dom_sf"/>
</dbReference>
<dbReference type="PANTHER" id="PTHR45866:SF1">
    <property type="entry name" value="DNA GYRASE SUBUNIT B, MITOCHONDRIAL"/>
    <property type="match status" value="1"/>
</dbReference>
<evidence type="ECO:0000256" key="7">
    <source>
        <dbReference type="ARBA" id="ARBA00022842"/>
    </source>
</evidence>
<dbReference type="Pfam" id="PF02518">
    <property type="entry name" value="HATPase_c"/>
    <property type="match status" value="1"/>
</dbReference>
<keyword evidence="7 11" id="KW-0460">Magnesium</keyword>
<evidence type="ECO:0000256" key="11">
    <source>
        <dbReference type="HAMAP-Rule" id="MF_01898"/>
    </source>
</evidence>
<dbReference type="NCBIfam" id="NF011501">
    <property type="entry name" value="PRK14939.1"/>
    <property type="match status" value="1"/>
</dbReference>
<comment type="function">
    <text evidence="11">A type II topoisomerase that negatively supercoils closed circular double-stranded (ds) DNA in an ATP-dependent manner to modulate DNA topology and maintain chromosomes in an underwound state. Negative supercoiling favors strand separation, and DNA replication, transcription, recombination and repair, all of which involve strand separation. Also able to catalyze the interconversion of other topological isomers of dsDNA rings, including catenanes and knotted rings. Type II topoisomerases break and join 2 DNA strands simultaneously in an ATP-dependent manner.</text>
</comment>